<name>A0A9D9DP70_9BACT</name>
<organism evidence="2 3">
    <name type="scientific">Candidatus Scatousia excrementipullorum</name>
    <dbReference type="NCBI Taxonomy" id="2840936"/>
    <lineage>
        <taxon>Bacteria</taxon>
        <taxon>Candidatus Scatousia</taxon>
    </lineage>
</organism>
<evidence type="ECO:0000256" key="1">
    <source>
        <dbReference type="SAM" id="MobiDB-lite"/>
    </source>
</evidence>
<dbReference type="EMBL" id="JADIND010000029">
    <property type="protein sequence ID" value="MBO8430006.1"/>
    <property type="molecule type" value="Genomic_DNA"/>
</dbReference>
<evidence type="ECO:0000313" key="3">
    <source>
        <dbReference type="Proteomes" id="UP000823632"/>
    </source>
</evidence>
<gene>
    <name evidence="2" type="ORF">IAC76_01330</name>
</gene>
<evidence type="ECO:0000313" key="2">
    <source>
        <dbReference type="EMBL" id="MBO8430006.1"/>
    </source>
</evidence>
<proteinExistence type="predicted"/>
<comment type="caution">
    <text evidence="2">The sequence shown here is derived from an EMBL/GenBank/DDBJ whole genome shotgun (WGS) entry which is preliminary data.</text>
</comment>
<feature type="region of interest" description="Disordered" evidence="1">
    <location>
        <begin position="167"/>
        <end position="199"/>
    </location>
</feature>
<dbReference type="AlphaFoldDB" id="A0A9D9DP70"/>
<reference evidence="2" key="2">
    <citation type="journal article" date="2021" name="PeerJ">
        <title>Extensive microbial diversity within the chicken gut microbiome revealed by metagenomics and culture.</title>
        <authorList>
            <person name="Gilroy R."/>
            <person name="Ravi A."/>
            <person name="Getino M."/>
            <person name="Pursley I."/>
            <person name="Horton D.L."/>
            <person name="Alikhan N.F."/>
            <person name="Baker D."/>
            <person name="Gharbi K."/>
            <person name="Hall N."/>
            <person name="Watson M."/>
            <person name="Adriaenssens E.M."/>
            <person name="Foster-Nyarko E."/>
            <person name="Jarju S."/>
            <person name="Secka A."/>
            <person name="Antonio M."/>
            <person name="Oren A."/>
            <person name="Chaudhuri R.R."/>
            <person name="La Ragione R."/>
            <person name="Hildebrand F."/>
            <person name="Pallen M.J."/>
        </authorList>
    </citation>
    <scope>NUCLEOTIDE SEQUENCE</scope>
    <source>
        <strain evidence="2">10192</strain>
    </source>
</reference>
<accession>A0A9D9DP70</accession>
<dbReference type="Proteomes" id="UP000823632">
    <property type="component" value="Unassembled WGS sequence"/>
</dbReference>
<reference evidence="2" key="1">
    <citation type="submission" date="2020-10" db="EMBL/GenBank/DDBJ databases">
        <authorList>
            <person name="Gilroy R."/>
        </authorList>
    </citation>
    <scope>NUCLEOTIDE SEQUENCE</scope>
    <source>
        <strain evidence="2">10192</strain>
    </source>
</reference>
<protein>
    <submittedName>
        <fullName evidence="2">Uncharacterized protein</fullName>
    </submittedName>
</protein>
<sequence length="358" mass="40098">MAIQGFDYKGFAQNLASQATELVPKDFDANQRAYVTNTLLNFSMLAGEALYNDTELNFNADQAVMITQIIAEWSYHKSVDLIRSGIPQQYWDPIMQKIAFTIFEIAKQTFKQELPQEQILQLIEHHVKKAYLDSIAELKDKGLIDEGLMEFASKQSNIDTMMQEMQQNGEVEQAQQAQQAAAQNPVQQAPQAGGAVQNAQSNLPAAQNAGGVPAAGSEKDKYAPPKLLKLVSLALLLKRVDEEKVQSILERFDQDVAGTVIKYMYVDNLEEQVDPTLTMICLDEVADKIPGATEINKKRLVAGLKASLEGVSKPKLEQMLQMERQYVRRLVFNALEDEYYEMSPRIAKIVASYIQNSV</sequence>